<dbReference type="EMBL" id="JAEFBK010000011">
    <property type="protein sequence ID" value="KAG7551033.1"/>
    <property type="molecule type" value="Genomic_DNA"/>
</dbReference>
<accession>A0A8T1YYB7</accession>
<dbReference type="AlphaFoldDB" id="A0A8T1YYB7"/>
<organism evidence="9 10">
    <name type="scientific">Arabidopsis thaliana x Arabidopsis arenosa</name>
    <dbReference type="NCBI Taxonomy" id="1240361"/>
    <lineage>
        <taxon>Eukaryota</taxon>
        <taxon>Viridiplantae</taxon>
        <taxon>Streptophyta</taxon>
        <taxon>Embryophyta</taxon>
        <taxon>Tracheophyta</taxon>
        <taxon>Spermatophyta</taxon>
        <taxon>Magnoliopsida</taxon>
        <taxon>eudicotyledons</taxon>
        <taxon>Gunneridae</taxon>
        <taxon>Pentapetalae</taxon>
        <taxon>rosids</taxon>
        <taxon>malvids</taxon>
        <taxon>Brassicales</taxon>
        <taxon>Brassicaceae</taxon>
        <taxon>Camelineae</taxon>
        <taxon>Arabidopsis</taxon>
    </lineage>
</organism>
<dbReference type="Proteomes" id="UP000694240">
    <property type="component" value="Chromosome 11"/>
</dbReference>
<dbReference type="GO" id="GO:0005886">
    <property type="term" value="C:plasma membrane"/>
    <property type="evidence" value="ECO:0007669"/>
    <property type="project" value="UniProtKB-SubCell"/>
</dbReference>
<keyword evidence="8" id="KW-0732">Signal</keyword>
<dbReference type="GO" id="GO:0022857">
    <property type="term" value="F:transmembrane transporter activity"/>
    <property type="evidence" value="ECO:0007669"/>
    <property type="project" value="UniProtKB-UniRule"/>
</dbReference>
<feature type="region of interest" description="Disordered" evidence="7">
    <location>
        <begin position="510"/>
        <end position="534"/>
    </location>
</feature>
<feature type="transmembrane region" description="Helical" evidence="6">
    <location>
        <begin position="143"/>
        <end position="164"/>
    </location>
</feature>
<evidence type="ECO:0000256" key="1">
    <source>
        <dbReference type="ARBA" id="ARBA00004141"/>
    </source>
</evidence>
<comment type="function">
    <text evidence="6">Choline transporter.</text>
</comment>
<feature type="chain" id="PRO_5035814630" description="Choline transporter-like protein" evidence="8">
    <location>
        <begin position="18"/>
        <end position="534"/>
    </location>
</feature>
<feature type="transmembrane region" description="Helical" evidence="6">
    <location>
        <begin position="240"/>
        <end position="263"/>
    </location>
</feature>
<protein>
    <recommendedName>
        <fullName evidence="6">Choline transporter-like protein</fullName>
    </recommendedName>
</protein>
<evidence type="ECO:0000256" key="7">
    <source>
        <dbReference type="SAM" id="MobiDB-lite"/>
    </source>
</evidence>
<dbReference type="InterPro" id="IPR007603">
    <property type="entry name" value="Choline_transptr-like"/>
</dbReference>
<evidence type="ECO:0000256" key="4">
    <source>
        <dbReference type="ARBA" id="ARBA00022989"/>
    </source>
</evidence>
<keyword evidence="4 6" id="KW-1133">Transmembrane helix</keyword>
<keyword evidence="3 6" id="KW-0812">Transmembrane</keyword>
<comment type="caution">
    <text evidence="9">The sequence shown here is derived from an EMBL/GenBank/DDBJ whole genome shotgun (WGS) entry which is preliminary data.</text>
</comment>
<dbReference type="PANTHER" id="PTHR12385">
    <property type="entry name" value="CHOLINE TRANSPORTER-LIKE (SLC FAMILY 44)"/>
    <property type="match status" value="1"/>
</dbReference>
<comment type="similarity">
    <text evidence="2 6">Belongs to the CTL (choline transporter-like) family.</text>
</comment>
<sequence length="534" mass="59906">MVLTLLLVLLLLKSALASCLHILQPRFTIDSLYLSWRLLIPLPLIFLLFLQEIEQAVTPPVAQQLQPVPPPVAQQPQPVPPPAAQQPQQQQQTRSGRFFRCLFTCIFYTQLTLISIFVILLTLRGLVCTKSPNFHPKKWYTPLLSSVAVSGILSVAWNCFFVCNKRATVKATLWFSPLLTISVGLFLILYDKSNPVVLLIGALLVVYSIVTECYGGLYVRNKYEFTFKMMSIATGMLPARTRAIAIVSVIISVFYSGFLVAGIGGATATRTRLDILFISILVISLAWTMQVLKNVQEVAISKATYVYFRRDEVMNACTALGVTLKKQLGSVCIASTLVPLIVLFRGTTRCCNLTGRCDDDQEMYESTRGCNWIANHIILGGNRYGFVHVGAYNKGFKKASSDTWRRFRTVAGFEQLIDFDITSSICFSSAMGIGAVSALTAGIWELLIDRDHYFELTIYAFIIGYFVGRVSSAWLQACVMGYYVAYSEDPQNDRFDDTIPQRIVRQNIEKAQREGENRVREDEDEEITHVSHVL</sequence>
<evidence type="ECO:0000256" key="2">
    <source>
        <dbReference type="ARBA" id="ARBA00007168"/>
    </source>
</evidence>
<evidence type="ECO:0000256" key="6">
    <source>
        <dbReference type="RuleBase" id="RU368066"/>
    </source>
</evidence>
<dbReference type="PANTHER" id="PTHR12385:SF85">
    <property type="entry name" value="CHOLINE TRANSPORTER-LIKE PROTEIN"/>
    <property type="match status" value="1"/>
</dbReference>
<proteinExistence type="inferred from homology"/>
<evidence type="ECO:0000256" key="8">
    <source>
        <dbReference type="SAM" id="SignalP"/>
    </source>
</evidence>
<evidence type="ECO:0000256" key="5">
    <source>
        <dbReference type="ARBA" id="ARBA00023136"/>
    </source>
</evidence>
<feature type="transmembrane region" description="Helical" evidence="6">
    <location>
        <begin position="98"/>
        <end position="123"/>
    </location>
</feature>
<feature type="transmembrane region" description="Helical" evidence="6">
    <location>
        <begin position="33"/>
        <end position="50"/>
    </location>
</feature>
<evidence type="ECO:0000313" key="9">
    <source>
        <dbReference type="EMBL" id="KAG7551033.1"/>
    </source>
</evidence>
<feature type="transmembrane region" description="Helical" evidence="6">
    <location>
        <begin position="196"/>
        <end position="219"/>
    </location>
</feature>
<evidence type="ECO:0000256" key="3">
    <source>
        <dbReference type="ARBA" id="ARBA00022692"/>
    </source>
</evidence>
<comment type="subcellular location">
    <subcellularLocation>
        <location evidence="6">Cell membrane</location>
        <topology evidence="6">Multi-pass membrane protein</topology>
    </subcellularLocation>
    <subcellularLocation>
        <location evidence="1">Membrane</location>
        <topology evidence="1">Multi-pass membrane protein</topology>
    </subcellularLocation>
</comment>
<feature type="signal peptide" evidence="8">
    <location>
        <begin position="1"/>
        <end position="17"/>
    </location>
</feature>
<keyword evidence="5 6" id="KW-0472">Membrane</keyword>
<gene>
    <name evidence="9" type="ORF">ISN45_Aa06g017520</name>
</gene>
<dbReference type="Pfam" id="PF04515">
    <property type="entry name" value="Choline_transpo"/>
    <property type="match status" value="1"/>
</dbReference>
<feature type="transmembrane region" description="Helical" evidence="6">
    <location>
        <begin position="456"/>
        <end position="485"/>
    </location>
</feature>
<feature type="transmembrane region" description="Helical" evidence="6">
    <location>
        <begin position="171"/>
        <end position="190"/>
    </location>
</feature>
<feature type="compositionally biased region" description="Basic and acidic residues" evidence="7">
    <location>
        <begin position="510"/>
        <end position="521"/>
    </location>
</feature>
<feature type="transmembrane region" description="Helical" evidence="6">
    <location>
        <begin position="425"/>
        <end position="444"/>
    </location>
</feature>
<feature type="transmembrane region" description="Helical" evidence="6">
    <location>
        <begin position="275"/>
        <end position="292"/>
    </location>
</feature>
<evidence type="ECO:0000313" key="10">
    <source>
        <dbReference type="Proteomes" id="UP000694240"/>
    </source>
</evidence>
<name>A0A8T1YYB7_9BRAS</name>
<reference evidence="9 10" key="1">
    <citation type="submission" date="2020-12" db="EMBL/GenBank/DDBJ databases">
        <title>Concerted genomic and epigenomic changes stabilize Arabidopsis allopolyploids.</title>
        <authorList>
            <person name="Chen Z."/>
        </authorList>
    </citation>
    <scope>NUCLEOTIDE SEQUENCE [LARGE SCALE GENOMIC DNA]</scope>
    <source>
        <strain evidence="9">Allo738</strain>
        <tissue evidence="9">Leaf</tissue>
    </source>
</reference>
<keyword evidence="10" id="KW-1185">Reference proteome</keyword>